<name>A0A2Z4GDY9_9BACT</name>
<keyword evidence="8" id="KW-1185">Reference proteome</keyword>
<dbReference type="Gene3D" id="2.40.420.20">
    <property type="match status" value="1"/>
</dbReference>
<dbReference type="NCBIfam" id="TIGR01730">
    <property type="entry name" value="RND_mfp"/>
    <property type="match status" value="1"/>
</dbReference>
<dbReference type="OrthoDB" id="9806939at2"/>
<dbReference type="PROSITE" id="PS51257">
    <property type="entry name" value="PROKAR_LIPOPROTEIN"/>
    <property type="match status" value="1"/>
</dbReference>
<feature type="domain" description="CusB-like beta-barrel" evidence="5">
    <location>
        <begin position="229"/>
        <end position="301"/>
    </location>
</feature>
<dbReference type="InterPro" id="IPR058625">
    <property type="entry name" value="MdtA-like_BSH"/>
</dbReference>
<dbReference type="Pfam" id="PF25917">
    <property type="entry name" value="BSH_RND"/>
    <property type="match status" value="1"/>
</dbReference>
<gene>
    <name evidence="7" type="ORF">DJ013_15375</name>
</gene>
<dbReference type="EMBL" id="CP029480">
    <property type="protein sequence ID" value="AWV99466.1"/>
    <property type="molecule type" value="Genomic_DNA"/>
</dbReference>
<dbReference type="SUPFAM" id="SSF111369">
    <property type="entry name" value="HlyD-like secretion proteins"/>
    <property type="match status" value="1"/>
</dbReference>
<dbReference type="Gene3D" id="2.40.50.100">
    <property type="match status" value="1"/>
</dbReference>
<evidence type="ECO:0000259" key="4">
    <source>
        <dbReference type="Pfam" id="PF25917"/>
    </source>
</evidence>
<dbReference type="GO" id="GO:1990281">
    <property type="term" value="C:efflux pump complex"/>
    <property type="evidence" value="ECO:0007669"/>
    <property type="project" value="TreeGrafter"/>
</dbReference>
<evidence type="ECO:0000259" key="5">
    <source>
        <dbReference type="Pfam" id="PF25954"/>
    </source>
</evidence>
<dbReference type="PANTHER" id="PTHR30469:SF15">
    <property type="entry name" value="HLYD FAMILY OF SECRETION PROTEINS"/>
    <property type="match status" value="1"/>
</dbReference>
<dbReference type="Pfam" id="PF25954">
    <property type="entry name" value="Beta-barrel_RND_2"/>
    <property type="match status" value="1"/>
</dbReference>
<comment type="subcellular location">
    <subcellularLocation>
        <location evidence="1">Cell envelope</location>
    </subcellularLocation>
</comment>
<evidence type="ECO:0000256" key="3">
    <source>
        <dbReference type="ARBA" id="ARBA00022448"/>
    </source>
</evidence>
<dbReference type="InterPro" id="IPR058627">
    <property type="entry name" value="MdtA-like_C"/>
</dbReference>
<keyword evidence="3" id="KW-0813">Transport</keyword>
<dbReference type="KEGG" id="als:DJ013_15375"/>
<dbReference type="GO" id="GO:0015562">
    <property type="term" value="F:efflux transmembrane transporter activity"/>
    <property type="evidence" value="ECO:0007669"/>
    <property type="project" value="TreeGrafter"/>
</dbReference>
<comment type="similarity">
    <text evidence="2">Belongs to the membrane fusion protein (MFP) (TC 8.A.1) family.</text>
</comment>
<sequence>MKKYAYLLITIATLSFIGFSCGQKEDTSIEGKKAQLSKLQSEATEIGDKIDALKSEIGILQPEAEKKVSQVKAMPLTTQDFSHYVEASGRLDAVNNVFVSPQMGGALTRVFVKEGDYVKKGQTIATIDNSILRNSINEVKIQLETAKTIFGRQEALWNQKIGTEIQYIQSKAQVDNLEKRLLTMNAQDAQNTVAAPIAGYVDEVRMKAGEMASPGLGIVRIVNLNDLKVVVNIPDTYAGTIQKGDLVKVKFPDLGKEITAKLSFVSQTVNQVSRTFTAEAKVPYDKQLKPNLNAMVEIQDQARGAALVIPQNLIQRTELGDIVYVAETDGENQVARGRVVTTGLSYNGEIEILTGLSAGDIIITDGYQEIVDGELVSF</sequence>
<dbReference type="Proteomes" id="UP000249873">
    <property type="component" value="Chromosome"/>
</dbReference>
<evidence type="ECO:0000313" key="7">
    <source>
        <dbReference type="EMBL" id="AWV99466.1"/>
    </source>
</evidence>
<dbReference type="PANTHER" id="PTHR30469">
    <property type="entry name" value="MULTIDRUG RESISTANCE PROTEIN MDTA"/>
    <property type="match status" value="1"/>
</dbReference>
<protein>
    <submittedName>
        <fullName evidence="7">Efflux RND transporter periplasmic adaptor subunit</fullName>
    </submittedName>
</protein>
<reference evidence="7 8" key="1">
    <citation type="submission" date="2018-05" db="EMBL/GenBank/DDBJ databases">
        <title>Complete genome sequence of Arcticibacterium luteifluviistationis SM1504T, a cytophagaceae bacterium isolated from Arctic surface seawater.</title>
        <authorList>
            <person name="Li Y."/>
            <person name="Qin Q.-L."/>
        </authorList>
    </citation>
    <scope>NUCLEOTIDE SEQUENCE [LARGE SCALE GENOMIC DNA]</scope>
    <source>
        <strain evidence="7 8">SM1504</strain>
    </source>
</reference>
<dbReference type="Gene3D" id="1.10.287.470">
    <property type="entry name" value="Helix hairpin bin"/>
    <property type="match status" value="1"/>
</dbReference>
<evidence type="ECO:0000313" key="8">
    <source>
        <dbReference type="Proteomes" id="UP000249873"/>
    </source>
</evidence>
<dbReference type="InterPro" id="IPR058792">
    <property type="entry name" value="Beta-barrel_RND_2"/>
</dbReference>
<feature type="domain" description="Multidrug resistance protein MdtA-like barrel-sandwich hybrid" evidence="4">
    <location>
        <begin position="96"/>
        <end position="215"/>
    </location>
</feature>
<dbReference type="Gene3D" id="2.40.30.170">
    <property type="match status" value="1"/>
</dbReference>
<accession>A0A2Z4GDY9</accession>
<proteinExistence type="inferred from homology"/>
<evidence type="ECO:0000256" key="2">
    <source>
        <dbReference type="ARBA" id="ARBA00009477"/>
    </source>
</evidence>
<evidence type="ECO:0000256" key="1">
    <source>
        <dbReference type="ARBA" id="ARBA00004196"/>
    </source>
</evidence>
<evidence type="ECO:0000259" key="6">
    <source>
        <dbReference type="Pfam" id="PF25967"/>
    </source>
</evidence>
<dbReference type="RefSeq" id="WP_111372835.1">
    <property type="nucleotide sequence ID" value="NZ_CP029480.1"/>
</dbReference>
<dbReference type="Pfam" id="PF25967">
    <property type="entry name" value="RND-MFP_C"/>
    <property type="match status" value="1"/>
</dbReference>
<feature type="domain" description="Multidrug resistance protein MdtA-like C-terminal permuted SH3" evidence="6">
    <location>
        <begin position="306"/>
        <end position="368"/>
    </location>
</feature>
<organism evidence="7 8">
    <name type="scientific">Arcticibacterium luteifluviistationis</name>
    <dbReference type="NCBI Taxonomy" id="1784714"/>
    <lineage>
        <taxon>Bacteria</taxon>
        <taxon>Pseudomonadati</taxon>
        <taxon>Bacteroidota</taxon>
        <taxon>Cytophagia</taxon>
        <taxon>Cytophagales</taxon>
        <taxon>Leadbetterellaceae</taxon>
        <taxon>Arcticibacterium</taxon>
    </lineage>
</organism>
<dbReference type="AlphaFoldDB" id="A0A2Z4GDY9"/>
<dbReference type="InterPro" id="IPR006143">
    <property type="entry name" value="RND_pump_MFP"/>
</dbReference>